<dbReference type="AlphaFoldDB" id="A0A0X3TDC7"/>
<dbReference type="RefSeq" id="WP_068349422.1">
    <property type="nucleotide sequence ID" value="NZ_LQBQ01000037.1"/>
</dbReference>
<keyword evidence="7" id="KW-1185">Reference proteome</keyword>
<evidence type="ECO:0000313" key="6">
    <source>
        <dbReference type="EMBL" id="KUJ73683.1"/>
    </source>
</evidence>
<dbReference type="InterPro" id="IPR005119">
    <property type="entry name" value="LysR_subst-bd"/>
</dbReference>
<dbReference type="OrthoDB" id="7768317at2"/>
<dbReference type="Gene3D" id="3.40.190.10">
    <property type="entry name" value="Periplasmic binding protein-like II"/>
    <property type="match status" value="1"/>
</dbReference>
<accession>A0A0X3TDC7</accession>
<dbReference type="Gene3D" id="1.10.10.10">
    <property type="entry name" value="Winged helix-like DNA-binding domain superfamily/Winged helix DNA-binding domain"/>
    <property type="match status" value="1"/>
</dbReference>
<gene>
    <name evidence="6" type="ORF">AVO45_13900</name>
</gene>
<dbReference type="GO" id="GO:0006351">
    <property type="term" value="P:DNA-templated transcription"/>
    <property type="evidence" value="ECO:0007669"/>
    <property type="project" value="TreeGrafter"/>
</dbReference>
<dbReference type="Proteomes" id="UP000053791">
    <property type="component" value="Unassembled WGS sequence"/>
</dbReference>
<organism evidence="6 7">
    <name type="scientific">Ruegeria marisrubri</name>
    <dbReference type="NCBI Taxonomy" id="1685379"/>
    <lineage>
        <taxon>Bacteria</taxon>
        <taxon>Pseudomonadati</taxon>
        <taxon>Pseudomonadota</taxon>
        <taxon>Alphaproteobacteria</taxon>
        <taxon>Rhodobacterales</taxon>
        <taxon>Roseobacteraceae</taxon>
        <taxon>Ruegeria</taxon>
    </lineage>
</organism>
<proteinExistence type="inferred from homology"/>
<feature type="domain" description="HTH lysR-type" evidence="5">
    <location>
        <begin position="1"/>
        <end position="59"/>
    </location>
</feature>
<evidence type="ECO:0000313" key="7">
    <source>
        <dbReference type="Proteomes" id="UP000053791"/>
    </source>
</evidence>
<evidence type="ECO:0000256" key="3">
    <source>
        <dbReference type="ARBA" id="ARBA00023125"/>
    </source>
</evidence>
<keyword evidence="4" id="KW-0804">Transcription</keyword>
<dbReference type="SUPFAM" id="SSF53850">
    <property type="entry name" value="Periplasmic binding protein-like II"/>
    <property type="match status" value="1"/>
</dbReference>
<comment type="similarity">
    <text evidence="1">Belongs to the LysR transcriptional regulatory family.</text>
</comment>
<dbReference type="PANTHER" id="PTHR30537:SF3">
    <property type="entry name" value="TRANSCRIPTIONAL REGULATORY PROTEIN"/>
    <property type="match status" value="1"/>
</dbReference>
<dbReference type="SUPFAM" id="SSF46785">
    <property type="entry name" value="Winged helix' DNA-binding domain"/>
    <property type="match status" value="1"/>
</dbReference>
<dbReference type="EMBL" id="LQBQ01000037">
    <property type="protein sequence ID" value="KUJ73683.1"/>
    <property type="molecule type" value="Genomic_DNA"/>
</dbReference>
<dbReference type="Pfam" id="PF03466">
    <property type="entry name" value="LysR_substrate"/>
    <property type="match status" value="1"/>
</dbReference>
<dbReference type="InterPro" id="IPR036388">
    <property type="entry name" value="WH-like_DNA-bd_sf"/>
</dbReference>
<dbReference type="PANTHER" id="PTHR30537">
    <property type="entry name" value="HTH-TYPE TRANSCRIPTIONAL REGULATOR"/>
    <property type="match status" value="1"/>
</dbReference>
<comment type="caution">
    <text evidence="6">The sequence shown here is derived from an EMBL/GenBank/DDBJ whole genome shotgun (WGS) entry which is preliminary data.</text>
</comment>
<dbReference type="STRING" id="1685379.AVO45_13900"/>
<evidence type="ECO:0000256" key="2">
    <source>
        <dbReference type="ARBA" id="ARBA00023015"/>
    </source>
</evidence>
<name>A0A0X3TDC7_9RHOB</name>
<dbReference type="InterPro" id="IPR058163">
    <property type="entry name" value="LysR-type_TF_proteobact-type"/>
</dbReference>
<dbReference type="GO" id="GO:0043565">
    <property type="term" value="F:sequence-specific DNA binding"/>
    <property type="evidence" value="ECO:0007669"/>
    <property type="project" value="TreeGrafter"/>
</dbReference>
<evidence type="ECO:0000256" key="1">
    <source>
        <dbReference type="ARBA" id="ARBA00009437"/>
    </source>
</evidence>
<sequence length="294" mass="32602">MYDWDDLRFLLALSRAGTMRAAAEVLETNPATVSRRIDRLTKDVGAQLFRKSEGGWHLTPEAMTLAELAERTEKELEAFEVALGKPECELKGRISISCYHGISSAALAPNLKRFRDRYPNLILEIGYQPKRSLAHGEIDLAIRLERPKEGRFISKRIGSRVSAFYNRKGSRPGKDWVGLSREFDGLPMMKNGFSHFGDGPTVRLGSLAEVEKAVLESGLPGPLLTCSVRNQNKIERLAPDALVSASPVYAVYHESRRNDLRLQAVKSWVESCFSGPNNCLCGQCEFEAGTGTDG</sequence>
<dbReference type="InterPro" id="IPR000847">
    <property type="entry name" value="LysR_HTH_N"/>
</dbReference>
<reference evidence="6 7" key="1">
    <citation type="submission" date="2015-12" db="EMBL/GenBank/DDBJ databases">
        <authorList>
            <person name="Shamseldin A."/>
            <person name="Moawad H."/>
            <person name="Abd El-Rahim W.M."/>
            <person name="Sadowsky M.J."/>
        </authorList>
    </citation>
    <scope>NUCLEOTIDE SEQUENCE [LARGE SCALE GENOMIC DNA]</scope>
    <source>
        <strain evidence="6 7">ZGT118</strain>
    </source>
</reference>
<dbReference type="Pfam" id="PF00126">
    <property type="entry name" value="HTH_1"/>
    <property type="match status" value="1"/>
</dbReference>
<keyword evidence="3" id="KW-0238">DNA-binding</keyword>
<dbReference type="InterPro" id="IPR036390">
    <property type="entry name" value="WH_DNA-bd_sf"/>
</dbReference>
<dbReference type="GO" id="GO:0003700">
    <property type="term" value="F:DNA-binding transcription factor activity"/>
    <property type="evidence" value="ECO:0007669"/>
    <property type="project" value="InterPro"/>
</dbReference>
<dbReference type="PROSITE" id="PS50931">
    <property type="entry name" value="HTH_LYSR"/>
    <property type="match status" value="1"/>
</dbReference>
<keyword evidence="2" id="KW-0805">Transcription regulation</keyword>
<evidence type="ECO:0000259" key="5">
    <source>
        <dbReference type="PROSITE" id="PS50931"/>
    </source>
</evidence>
<protein>
    <recommendedName>
        <fullName evidence="5">HTH lysR-type domain-containing protein</fullName>
    </recommendedName>
</protein>
<evidence type="ECO:0000256" key="4">
    <source>
        <dbReference type="ARBA" id="ARBA00023163"/>
    </source>
</evidence>